<gene>
    <name evidence="2" type="primary">pyrR</name>
    <name evidence="2" type="ORF">GWK36_13030</name>
</gene>
<dbReference type="PANTHER" id="PTHR11608:SF0">
    <property type="entry name" value="BIFUNCTIONAL PROTEIN PYRR"/>
    <property type="match status" value="1"/>
</dbReference>
<accession>A0A6G7VFM4</accession>
<evidence type="ECO:0000313" key="2">
    <source>
        <dbReference type="EMBL" id="QIK38752.1"/>
    </source>
</evidence>
<keyword evidence="2" id="KW-0808">Transferase</keyword>
<dbReference type="RefSeq" id="WP_246237571.1">
    <property type="nucleotide sequence ID" value="NZ_CP048029.1"/>
</dbReference>
<organism evidence="2 3">
    <name type="scientific">Caldichromatium japonicum</name>
    <dbReference type="NCBI Taxonomy" id="2699430"/>
    <lineage>
        <taxon>Bacteria</taxon>
        <taxon>Pseudomonadati</taxon>
        <taxon>Pseudomonadota</taxon>
        <taxon>Gammaproteobacteria</taxon>
        <taxon>Chromatiales</taxon>
        <taxon>Chromatiaceae</taxon>
        <taxon>Caldichromatium</taxon>
    </lineage>
</organism>
<dbReference type="SUPFAM" id="SSF53271">
    <property type="entry name" value="PRTase-like"/>
    <property type="match status" value="1"/>
</dbReference>
<dbReference type="Proteomes" id="UP000502699">
    <property type="component" value="Chromosome"/>
</dbReference>
<feature type="domain" description="Phosphoribosyltransferase" evidence="1">
    <location>
        <begin position="24"/>
        <end position="148"/>
    </location>
</feature>
<dbReference type="Gene3D" id="3.40.50.2020">
    <property type="match status" value="1"/>
</dbReference>
<proteinExistence type="predicted"/>
<evidence type="ECO:0000313" key="3">
    <source>
        <dbReference type="Proteomes" id="UP000502699"/>
    </source>
</evidence>
<sequence>MNTPEVWKESAAIESAINEMACCLARQLERRGLQNPAMIGIHTGGVWVAERLHGLLGLSEPLGHLDISFYRDDFTRIGVHPQVRPSRLPVRVDDRHLILVDDVLQTGRTVRAALNVLFDYGRPASVTLAVLVTRDGRELPIAADVTGFEGFFGAGEQVKLSGPNPLVLLRTRRDVRRDPSIMPPLPAGEGLG</sequence>
<dbReference type="GO" id="GO:0004845">
    <property type="term" value="F:uracil phosphoribosyltransferase activity"/>
    <property type="evidence" value="ECO:0007669"/>
    <property type="project" value="UniProtKB-EC"/>
</dbReference>
<dbReference type="InterPro" id="IPR050137">
    <property type="entry name" value="PyrR_bifunctional"/>
</dbReference>
<dbReference type="EC" id="2.4.2.9" evidence="2"/>
<dbReference type="KEGG" id="cjap:GWK36_13030"/>
<dbReference type="AlphaFoldDB" id="A0A6G7VFM4"/>
<dbReference type="EMBL" id="CP048029">
    <property type="protein sequence ID" value="QIK38752.1"/>
    <property type="molecule type" value="Genomic_DNA"/>
</dbReference>
<evidence type="ECO:0000259" key="1">
    <source>
        <dbReference type="Pfam" id="PF00156"/>
    </source>
</evidence>
<dbReference type="CDD" id="cd06223">
    <property type="entry name" value="PRTases_typeI"/>
    <property type="match status" value="1"/>
</dbReference>
<dbReference type="PANTHER" id="PTHR11608">
    <property type="entry name" value="BIFUNCTIONAL PROTEIN PYRR"/>
    <property type="match status" value="1"/>
</dbReference>
<dbReference type="InterPro" id="IPR029057">
    <property type="entry name" value="PRTase-like"/>
</dbReference>
<keyword evidence="2" id="KW-0328">Glycosyltransferase</keyword>
<protein>
    <submittedName>
        <fullName evidence="2">Bifunctional pyr operon transcriptional regulator/uracil phosphoribosyltransferase PyrR</fullName>
        <ecNumber evidence="2">2.4.2.9</ecNumber>
    </submittedName>
</protein>
<name>A0A6G7VFM4_9GAMM</name>
<reference evidence="3" key="1">
    <citation type="submission" date="2020-01" db="EMBL/GenBank/DDBJ databases">
        <title>Caldichromatium gen. nov., sp. nov., a thermophilic purple sulfur bacterium member of the family Chromatiaceae isolated from Nakabusa hot spring, Japan.</title>
        <authorList>
            <person name="Saini M.K."/>
            <person name="Hanada S."/>
            <person name="Tank M."/>
        </authorList>
    </citation>
    <scope>NUCLEOTIDE SEQUENCE [LARGE SCALE GENOMIC DNA]</scope>
    <source>
        <strain evidence="3">No.7</strain>
    </source>
</reference>
<dbReference type="NCBIfam" id="NF003545">
    <property type="entry name" value="PRK05205.1-1"/>
    <property type="match status" value="1"/>
</dbReference>
<dbReference type="InterPro" id="IPR000836">
    <property type="entry name" value="PRTase_dom"/>
</dbReference>
<dbReference type="Pfam" id="PF00156">
    <property type="entry name" value="Pribosyltran"/>
    <property type="match status" value="1"/>
</dbReference>
<keyword evidence="3" id="KW-1185">Reference proteome</keyword>